<feature type="compositionally biased region" description="Polar residues" evidence="1">
    <location>
        <begin position="7"/>
        <end position="17"/>
    </location>
</feature>
<reference evidence="2 3" key="1">
    <citation type="journal article" date="2018" name="Nat. Ecol. Evol.">
        <title>Pezizomycetes genomes reveal the molecular basis of ectomycorrhizal truffle lifestyle.</title>
        <authorList>
            <person name="Murat C."/>
            <person name="Payen T."/>
            <person name="Noel B."/>
            <person name="Kuo A."/>
            <person name="Morin E."/>
            <person name="Chen J."/>
            <person name="Kohler A."/>
            <person name="Krizsan K."/>
            <person name="Balestrini R."/>
            <person name="Da Silva C."/>
            <person name="Montanini B."/>
            <person name="Hainaut M."/>
            <person name="Levati E."/>
            <person name="Barry K.W."/>
            <person name="Belfiori B."/>
            <person name="Cichocki N."/>
            <person name="Clum A."/>
            <person name="Dockter R.B."/>
            <person name="Fauchery L."/>
            <person name="Guy J."/>
            <person name="Iotti M."/>
            <person name="Le Tacon F."/>
            <person name="Lindquist E.A."/>
            <person name="Lipzen A."/>
            <person name="Malagnac F."/>
            <person name="Mello A."/>
            <person name="Molinier V."/>
            <person name="Miyauchi S."/>
            <person name="Poulain J."/>
            <person name="Riccioni C."/>
            <person name="Rubini A."/>
            <person name="Sitrit Y."/>
            <person name="Splivallo R."/>
            <person name="Traeger S."/>
            <person name="Wang M."/>
            <person name="Zifcakova L."/>
            <person name="Wipf D."/>
            <person name="Zambonelli A."/>
            <person name="Paolocci F."/>
            <person name="Nowrousian M."/>
            <person name="Ottonello S."/>
            <person name="Baldrian P."/>
            <person name="Spatafora J.W."/>
            <person name="Henrissat B."/>
            <person name="Nagy L.G."/>
            <person name="Aury J.M."/>
            <person name="Wincker P."/>
            <person name="Grigoriev I.V."/>
            <person name="Bonfante P."/>
            <person name="Martin F.M."/>
        </authorList>
    </citation>
    <scope>NUCLEOTIDE SEQUENCE [LARGE SCALE GENOMIC DNA]</scope>
    <source>
        <strain evidence="2 3">120613-1</strain>
    </source>
</reference>
<dbReference type="AlphaFoldDB" id="A0A3N4JXA1"/>
<dbReference type="Proteomes" id="UP000276215">
    <property type="component" value="Unassembled WGS sequence"/>
</dbReference>
<dbReference type="OrthoDB" id="5419923at2759"/>
<accession>A0A3N4JXA1</accession>
<feature type="region of interest" description="Disordered" evidence="1">
    <location>
        <begin position="1"/>
        <end position="31"/>
    </location>
</feature>
<name>A0A3N4JXA1_9PEZI</name>
<evidence type="ECO:0000256" key="1">
    <source>
        <dbReference type="SAM" id="MobiDB-lite"/>
    </source>
</evidence>
<gene>
    <name evidence="2" type="ORF">L873DRAFT_331195</name>
</gene>
<feature type="region of interest" description="Disordered" evidence="1">
    <location>
        <begin position="260"/>
        <end position="297"/>
    </location>
</feature>
<evidence type="ECO:0000313" key="3">
    <source>
        <dbReference type="Proteomes" id="UP000276215"/>
    </source>
</evidence>
<feature type="compositionally biased region" description="Basic and acidic residues" evidence="1">
    <location>
        <begin position="425"/>
        <end position="436"/>
    </location>
</feature>
<protein>
    <submittedName>
        <fullName evidence="2">Uncharacterized protein</fullName>
    </submittedName>
</protein>
<proteinExistence type="predicted"/>
<keyword evidence="3" id="KW-1185">Reference proteome</keyword>
<feature type="region of interest" description="Disordered" evidence="1">
    <location>
        <begin position="417"/>
        <end position="477"/>
    </location>
</feature>
<feature type="compositionally biased region" description="Polar residues" evidence="1">
    <location>
        <begin position="260"/>
        <end position="281"/>
    </location>
</feature>
<feature type="compositionally biased region" description="Basic and acidic residues" evidence="1">
    <location>
        <begin position="468"/>
        <end position="477"/>
    </location>
</feature>
<sequence length="477" mass="50795">MMPSECPSHTASGSSGFMPQPPVPHARGEAERIEKNKSAFAWIDAVVISAGHMSETMTPTSPVINDLIDLFTTSFSVDRSSPGVLPLALAHQLPVHKSSGMSILDLDCHYSGPPVPPDLKHATITISLNSAPPTGDLLLLHSERGALDSADGGSPNPAYLCLIESPPSSNLELSGTLTTRIPPHLRGASEYHPIQKEMGKVERMRTVVEVVISAPKEAKLERKDARSPILGPIIPAKTALHSEVGHAAWARWVTENATETSVSSHTSNPPRQNSRSWNTRGGISAVPKNGKAVVNPKGSGRVTVALNKGDHVGVTHVNMTRSSSGNNNLIVSNGTSDSSQVKLTVRETHGHPVRAVSSPTVTPILAQRVVTLAPPEVAPVTWSGSGLPFEGLASRCGIDVTLGTEVITTQKRPHIREHPSLIVRKKSESNTTERTRLPLLVQSSPDDPREGGLLGKPRDRLSPCLGPTDHRSLLNSS</sequence>
<dbReference type="EMBL" id="ML120365">
    <property type="protein sequence ID" value="RPB02976.1"/>
    <property type="molecule type" value="Genomic_DNA"/>
</dbReference>
<organism evidence="2 3">
    <name type="scientific">Choiromyces venosus 120613-1</name>
    <dbReference type="NCBI Taxonomy" id="1336337"/>
    <lineage>
        <taxon>Eukaryota</taxon>
        <taxon>Fungi</taxon>
        <taxon>Dikarya</taxon>
        <taxon>Ascomycota</taxon>
        <taxon>Pezizomycotina</taxon>
        <taxon>Pezizomycetes</taxon>
        <taxon>Pezizales</taxon>
        <taxon>Tuberaceae</taxon>
        <taxon>Choiromyces</taxon>
    </lineage>
</organism>
<evidence type="ECO:0000313" key="2">
    <source>
        <dbReference type="EMBL" id="RPB02976.1"/>
    </source>
</evidence>
<feature type="compositionally biased region" description="Basic and acidic residues" evidence="1">
    <location>
        <begin position="446"/>
        <end position="461"/>
    </location>
</feature>